<feature type="compositionally biased region" description="Low complexity" evidence="1">
    <location>
        <begin position="37"/>
        <end position="46"/>
    </location>
</feature>
<proteinExistence type="predicted"/>
<protein>
    <submittedName>
        <fullName evidence="2">Uncharacterized protein</fullName>
    </submittedName>
</protein>
<sequence length="108" mass="12447">MINKEIIIKDKEEIIRLLYNKIEILENKIRDIEITANNKSNNNNGNHVKIDNNPQTVKIDSTPMNYAQALIRKKENVLVIKPKNKQESIETLKKNINVADIKVAISNK</sequence>
<evidence type="ECO:0000313" key="2">
    <source>
        <dbReference type="EMBL" id="KAJ8927603.1"/>
    </source>
</evidence>
<gene>
    <name evidence="2" type="ORF">NQ314_019911</name>
</gene>
<accession>A0AAV8WMM3</accession>
<reference evidence="2" key="1">
    <citation type="journal article" date="2023" name="Insect Mol. Biol.">
        <title>Genome sequencing provides insights into the evolution of gene families encoding plant cell wall-degrading enzymes in longhorned beetles.</title>
        <authorList>
            <person name="Shin N.R."/>
            <person name="Okamura Y."/>
            <person name="Kirsch R."/>
            <person name="Pauchet Y."/>
        </authorList>
    </citation>
    <scope>NUCLEOTIDE SEQUENCE</scope>
    <source>
        <strain evidence="2">RBIC_L_NR</strain>
    </source>
</reference>
<dbReference type="Proteomes" id="UP001162156">
    <property type="component" value="Unassembled WGS sequence"/>
</dbReference>
<feature type="region of interest" description="Disordered" evidence="1">
    <location>
        <begin position="37"/>
        <end position="56"/>
    </location>
</feature>
<evidence type="ECO:0000256" key="1">
    <source>
        <dbReference type="SAM" id="MobiDB-lite"/>
    </source>
</evidence>
<dbReference type="EMBL" id="JANEYF010005587">
    <property type="protein sequence ID" value="KAJ8927603.1"/>
    <property type="molecule type" value="Genomic_DNA"/>
</dbReference>
<dbReference type="AlphaFoldDB" id="A0AAV8WMM3"/>
<name>A0AAV8WMM3_9CUCU</name>
<evidence type="ECO:0000313" key="3">
    <source>
        <dbReference type="Proteomes" id="UP001162156"/>
    </source>
</evidence>
<keyword evidence="3" id="KW-1185">Reference proteome</keyword>
<comment type="caution">
    <text evidence="2">The sequence shown here is derived from an EMBL/GenBank/DDBJ whole genome shotgun (WGS) entry which is preliminary data.</text>
</comment>
<organism evidence="2 3">
    <name type="scientific">Rhamnusium bicolor</name>
    <dbReference type="NCBI Taxonomy" id="1586634"/>
    <lineage>
        <taxon>Eukaryota</taxon>
        <taxon>Metazoa</taxon>
        <taxon>Ecdysozoa</taxon>
        <taxon>Arthropoda</taxon>
        <taxon>Hexapoda</taxon>
        <taxon>Insecta</taxon>
        <taxon>Pterygota</taxon>
        <taxon>Neoptera</taxon>
        <taxon>Endopterygota</taxon>
        <taxon>Coleoptera</taxon>
        <taxon>Polyphaga</taxon>
        <taxon>Cucujiformia</taxon>
        <taxon>Chrysomeloidea</taxon>
        <taxon>Cerambycidae</taxon>
        <taxon>Lepturinae</taxon>
        <taxon>Rhagiini</taxon>
        <taxon>Rhamnusium</taxon>
    </lineage>
</organism>